<dbReference type="OrthoDB" id="2130367at2759"/>
<dbReference type="Pfam" id="PF06045">
    <property type="entry name" value="Rhamnogal_lyase"/>
    <property type="match status" value="1"/>
</dbReference>
<dbReference type="PANTHER" id="PTHR32018:SF6">
    <property type="entry name" value="RHAMNOGALACTURONAN ENDOLYASE"/>
    <property type="match status" value="1"/>
</dbReference>
<evidence type="ECO:0000256" key="1">
    <source>
        <dbReference type="SAM" id="Phobius"/>
    </source>
</evidence>
<dbReference type="Proteomes" id="UP000188268">
    <property type="component" value="Unassembled WGS sequence"/>
</dbReference>
<keyword evidence="1" id="KW-0812">Transmembrane</keyword>
<dbReference type="Gramene" id="OMO56327">
    <property type="protein sequence ID" value="OMO56327"/>
    <property type="gene ID" value="CCACVL1_26633"/>
</dbReference>
<proteinExistence type="predicted"/>
<protein>
    <submittedName>
        <fullName evidence="2">Rhamnogalacturonate lyase</fullName>
    </submittedName>
</protein>
<keyword evidence="1" id="KW-0472">Membrane</keyword>
<keyword evidence="2" id="KW-0456">Lyase</keyword>
<evidence type="ECO:0000313" key="2">
    <source>
        <dbReference type="EMBL" id="OMO56327.1"/>
    </source>
</evidence>
<sequence>MEKVAKRSYFIRQLVFWLIMIKLFLFLSVCPRKIPSRKILNHNNTTNSSPSAVRLETSHRHSVVVDNGLVRVTIGNPSGHLVGIKYKGVDNVLEWRNKPGSRGYWDVVWDKDKYDKMETEHFIVITQTDDLVELSFNKRWNPDNGKSVPLNIDKRYIVRRGVPGVYMYAILERQENFPPTHMYQIRLAFKLAQEK</sequence>
<comment type="caution">
    <text evidence="2">The sequence shown here is derived from an EMBL/GenBank/DDBJ whole genome shotgun (WGS) entry which is preliminary data.</text>
</comment>
<dbReference type="STRING" id="210143.A0A1R3GE40"/>
<reference evidence="2 3" key="1">
    <citation type="submission" date="2013-09" db="EMBL/GenBank/DDBJ databases">
        <title>Corchorus capsularis genome sequencing.</title>
        <authorList>
            <person name="Alam M."/>
            <person name="Haque M.S."/>
            <person name="Islam M.S."/>
            <person name="Emdad E.M."/>
            <person name="Islam M.M."/>
            <person name="Ahmed B."/>
            <person name="Halim A."/>
            <person name="Hossen Q.M.M."/>
            <person name="Hossain M.Z."/>
            <person name="Ahmed R."/>
            <person name="Khan M.M."/>
            <person name="Islam R."/>
            <person name="Rashid M.M."/>
            <person name="Khan S.A."/>
            <person name="Rahman M.S."/>
            <person name="Alam M."/>
        </authorList>
    </citation>
    <scope>NUCLEOTIDE SEQUENCE [LARGE SCALE GENOMIC DNA]</scope>
    <source>
        <strain evidence="3">cv. CVL-1</strain>
        <tissue evidence="2">Whole seedling</tissue>
    </source>
</reference>
<dbReference type="EMBL" id="AWWV01014518">
    <property type="protein sequence ID" value="OMO56327.1"/>
    <property type="molecule type" value="Genomic_DNA"/>
</dbReference>
<dbReference type="AlphaFoldDB" id="A0A1R3GE40"/>
<evidence type="ECO:0000313" key="3">
    <source>
        <dbReference type="Proteomes" id="UP000188268"/>
    </source>
</evidence>
<accession>A0A1R3GE40</accession>
<organism evidence="2 3">
    <name type="scientific">Corchorus capsularis</name>
    <name type="common">Jute</name>
    <dbReference type="NCBI Taxonomy" id="210143"/>
    <lineage>
        <taxon>Eukaryota</taxon>
        <taxon>Viridiplantae</taxon>
        <taxon>Streptophyta</taxon>
        <taxon>Embryophyta</taxon>
        <taxon>Tracheophyta</taxon>
        <taxon>Spermatophyta</taxon>
        <taxon>Magnoliopsida</taxon>
        <taxon>eudicotyledons</taxon>
        <taxon>Gunneridae</taxon>
        <taxon>Pentapetalae</taxon>
        <taxon>rosids</taxon>
        <taxon>malvids</taxon>
        <taxon>Malvales</taxon>
        <taxon>Malvaceae</taxon>
        <taxon>Grewioideae</taxon>
        <taxon>Apeibeae</taxon>
        <taxon>Corchorus</taxon>
    </lineage>
</organism>
<name>A0A1R3GE40_COCAP</name>
<dbReference type="GO" id="GO:0016829">
    <property type="term" value="F:lyase activity"/>
    <property type="evidence" value="ECO:0007669"/>
    <property type="project" value="UniProtKB-KW"/>
</dbReference>
<feature type="transmembrane region" description="Helical" evidence="1">
    <location>
        <begin position="9"/>
        <end position="29"/>
    </location>
</feature>
<dbReference type="InterPro" id="IPR051850">
    <property type="entry name" value="Polysacch_Lyase_4"/>
</dbReference>
<gene>
    <name evidence="2" type="ORF">CCACVL1_26633</name>
</gene>
<keyword evidence="3" id="KW-1185">Reference proteome</keyword>
<dbReference type="PANTHER" id="PTHR32018">
    <property type="entry name" value="RHAMNOGALACTURONATE LYASE FAMILY PROTEIN"/>
    <property type="match status" value="1"/>
</dbReference>
<keyword evidence="1" id="KW-1133">Transmembrane helix</keyword>
<dbReference type="InterPro" id="IPR010325">
    <property type="entry name" value="Rhamnogal_lyase"/>
</dbReference>